<proteinExistence type="predicted"/>
<protein>
    <recommendedName>
        <fullName evidence="1">SERRATE/Ars2 C-terminal domain-containing protein</fullName>
    </recommendedName>
</protein>
<reference evidence="2" key="2">
    <citation type="submission" date="2025-08" db="UniProtKB">
        <authorList>
            <consortium name="Ensembl"/>
        </authorList>
    </citation>
    <scope>IDENTIFICATION</scope>
</reference>
<evidence type="ECO:0000313" key="3">
    <source>
        <dbReference type="Proteomes" id="UP000005226"/>
    </source>
</evidence>
<organism evidence="2 3">
    <name type="scientific">Takifugu rubripes</name>
    <name type="common">Japanese pufferfish</name>
    <name type="synonym">Fugu rubripes</name>
    <dbReference type="NCBI Taxonomy" id="31033"/>
    <lineage>
        <taxon>Eukaryota</taxon>
        <taxon>Metazoa</taxon>
        <taxon>Chordata</taxon>
        <taxon>Craniata</taxon>
        <taxon>Vertebrata</taxon>
        <taxon>Euteleostomi</taxon>
        <taxon>Actinopterygii</taxon>
        <taxon>Neopterygii</taxon>
        <taxon>Teleostei</taxon>
        <taxon>Neoteleostei</taxon>
        <taxon>Acanthomorphata</taxon>
        <taxon>Eupercaria</taxon>
        <taxon>Tetraodontiformes</taxon>
        <taxon>Tetradontoidea</taxon>
        <taxon>Tetraodontidae</taxon>
        <taxon>Takifugu</taxon>
    </lineage>
</organism>
<dbReference type="InParanoid" id="A0A674MDX5"/>
<dbReference type="Pfam" id="PF04959">
    <property type="entry name" value="ARS2"/>
    <property type="match status" value="1"/>
</dbReference>
<evidence type="ECO:0000313" key="2">
    <source>
        <dbReference type="Ensembl" id="ENSTRUP00000059245.1"/>
    </source>
</evidence>
<keyword evidence="3" id="KW-1185">Reference proteome</keyword>
<accession>A0A674MDX5</accession>
<feature type="domain" description="SERRATE/Ars2 C-terminal" evidence="1">
    <location>
        <begin position="11"/>
        <end position="125"/>
    </location>
</feature>
<sequence>MPHRCGLMHVRGTLPVAKITPAEVGEHQKMCEERLAPLLNPLETRMIEDASKLGKKPPRVETFLSANSVELSKDKWLCPSKLCENISSNKHAAEGGCCRQEVGVFNNYLLAEPRGQPPLRNKPLPPVGAHPGGGDCVYHHTGTCHLCGRSLLAVFIPCHRSTGDQHAPEPSVCLYRGGVSSECLEFLLILLNTAVCVCGCVCTGDTHTHTLNF</sequence>
<evidence type="ECO:0000259" key="1">
    <source>
        <dbReference type="Pfam" id="PF04959"/>
    </source>
</evidence>
<dbReference type="AlphaFoldDB" id="A0A674MDX5"/>
<dbReference type="OMA" id="KLCENIS"/>
<dbReference type="Proteomes" id="UP000005226">
    <property type="component" value="Chromosome 8"/>
</dbReference>
<reference evidence="2" key="3">
    <citation type="submission" date="2025-09" db="UniProtKB">
        <authorList>
            <consortium name="Ensembl"/>
        </authorList>
    </citation>
    <scope>IDENTIFICATION</scope>
</reference>
<reference evidence="2 3" key="1">
    <citation type="journal article" date="2011" name="Genome Biol. Evol.">
        <title>Integration of the genetic map and genome assembly of fugu facilitates insights into distinct features of genome evolution in teleosts and mammals.</title>
        <authorList>
            <person name="Kai W."/>
            <person name="Kikuchi K."/>
            <person name="Tohari S."/>
            <person name="Chew A.K."/>
            <person name="Tay A."/>
            <person name="Fujiwara A."/>
            <person name="Hosoya S."/>
            <person name="Suetake H."/>
            <person name="Naruse K."/>
            <person name="Brenner S."/>
            <person name="Suzuki Y."/>
            <person name="Venkatesh B."/>
        </authorList>
    </citation>
    <scope>NUCLEOTIDE SEQUENCE [LARGE SCALE GENOMIC DNA]</scope>
</reference>
<dbReference type="Ensembl" id="ENSTRUT00000086538.1">
    <property type="protein sequence ID" value="ENSTRUP00000059245.1"/>
    <property type="gene ID" value="ENSTRUG00000031474.1"/>
</dbReference>
<name>A0A674MDX5_TAKRU</name>
<dbReference type="InterPro" id="IPR007042">
    <property type="entry name" value="SERRATE/Ars2_C"/>
</dbReference>